<feature type="chain" id="PRO_5008586607" evidence="1">
    <location>
        <begin position="20"/>
        <end position="110"/>
    </location>
</feature>
<evidence type="ECO:0000256" key="1">
    <source>
        <dbReference type="SAM" id="SignalP"/>
    </source>
</evidence>
<feature type="signal peptide" evidence="1">
    <location>
        <begin position="1"/>
        <end position="19"/>
    </location>
</feature>
<accession>A0A1B6KD08</accession>
<evidence type="ECO:0000313" key="2">
    <source>
        <dbReference type="EMBL" id="JAT09332.1"/>
    </source>
</evidence>
<protein>
    <submittedName>
        <fullName evidence="2">Uncharacterized protein</fullName>
    </submittedName>
</protein>
<keyword evidence="1" id="KW-0732">Signal</keyword>
<organism evidence="2">
    <name type="scientific">Graphocephala atropunctata</name>
    <dbReference type="NCBI Taxonomy" id="36148"/>
    <lineage>
        <taxon>Eukaryota</taxon>
        <taxon>Metazoa</taxon>
        <taxon>Ecdysozoa</taxon>
        <taxon>Arthropoda</taxon>
        <taxon>Hexapoda</taxon>
        <taxon>Insecta</taxon>
        <taxon>Pterygota</taxon>
        <taxon>Neoptera</taxon>
        <taxon>Paraneoptera</taxon>
        <taxon>Hemiptera</taxon>
        <taxon>Auchenorrhyncha</taxon>
        <taxon>Membracoidea</taxon>
        <taxon>Cicadellidae</taxon>
        <taxon>Cicadellinae</taxon>
        <taxon>Cicadellini</taxon>
        <taxon>Graphocephala</taxon>
    </lineage>
</organism>
<sequence>MQYWMFTLLALILGHHGEGRMTVPSHPMDGVQVKLKNLEETMKQKTLHTRDLQCKRLIKAVGTDVHVMSEKVAQCKITRDPDRLLSCEKALPLLPVVVERYRETVQLACK</sequence>
<proteinExistence type="predicted"/>
<reference evidence="2" key="1">
    <citation type="submission" date="2015-11" db="EMBL/GenBank/DDBJ databases">
        <title>De novo transcriptome assembly of four potential Pierce s Disease insect vectors from Arizona vineyards.</title>
        <authorList>
            <person name="Tassone E.E."/>
        </authorList>
    </citation>
    <scope>NUCLEOTIDE SEQUENCE</scope>
</reference>
<dbReference type="EMBL" id="GEBQ01030645">
    <property type="protein sequence ID" value="JAT09332.1"/>
    <property type="molecule type" value="Transcribed_RNA"/>
</dbReference>
<dbReference type="AlphaFoldDB" id="A0A1B6KD08"/>
<dbReference type="EMBL" id="GEBQ01014348">
    <property type="protein sequence ID" value="JAT25629.1"/>
    <property type="molecule type" value="Transcribed_RNA"/>
</dbReference>
<evidence type="ECO:0000313" key="3">
    <source>
        <dbReference type="EMBL" id="JAT25629.1"/>
    </source>
</evidence>
<gene>
    <name evidence="3" type="ORF">g.25042</name>
    <name evidence="2" type="ORF">g.25043</name>
</gene>
<name>A0A1B6KD08_9HEMI</name>